<reference evidence="9" key="1">
    <citation type="submission" date="2009-07" db="EMBL/GenBank/DDBJ databases">
        <authorList>
            <consortium name="US DOE Joint Genome Institute (JGI-PGF)"/>
            <person name="Lucas S."/>
            <person name="Copeland A."/>
            <person name="Lapidus A."/>
            <person name="Glavina del Rio T."/>
            <person name="Tice H."/>
            <person name="Bruce D."/>
            <person name="Goodwin L."/>
            <person name="Pitluck S."/>
            <person name="Larimer F."/>
            <person name="Land M.L."/>
            <person name="Mouttaki H."/>
            <person name="He Z."/>
            <person name="Zhou J."/>
            <person name="Hemme C.L."/>
        </authorList>
    </citation>
    <scope>NUCLEOTIDE SEQUENCE [LARGE SCALE GENOMIC DNA]</scope>
    <source>
        <strain evidence="9">DSM 2782</strain>
    </source>
</reference>
<dbReference type="OrthoDB" id="9815055at2"/>
<evidence type="ECO:0000256" key="8">
    <source>
        <dbReference type="SAM" id="Phobius"/>
    </source>
</evidence>
<keyword evidence="7 8" id="KW-0472">Membrane</keyword>
<protein>
    <submittedName>
        <fullName evidence="9">Accessory gene regulator B</fullName>
    </submittedName>
</protein>
<evidence type="ECO:0000256" key="5">
    <source>
        <dbReference type="ARBA" id="ARBA00022801"/>
    </source>
</evidence>
<keyword evidence="4 8" id="KW-0812">Transmembrane</keyword>
<proteinExistence type="predicted"/>
<keyword evidence="5" id="KW-0378">Hydrolase</keyword>
<dbReference type="GO" id="GO:0008233">
    <property type="term" value="F:peptidase activity"/>
    <property type="evidence" value="ECO:0007669"/>
    <property type="project" value="UniProtKB-KW"/>
</dbReference>
<evidence type="ECO:0000313" key="9">
    <source>
        <dbReference type="EMBL" id="EGD45714.1"/>
    </source>
</evidence>
<evidence type="ECO:0000256" key="4">
    <source>
        <dbReference type="ARBA" id="ARBA00022692"/>
    </source>
</evidence>
<evidence type="ECO:0000256" key="7">
    <source>
        <dbReference type="ARBA" id="ARBA00023136"/>
    </source>
</evidence>
<feature type="transmembrane region" description="Helical" evidence="8">
    <location>
        <begin position="105"/>
        <end position="124"/>
    </location>
</feature>
<organism evidence="9 10">
    <name type="scientific">Ruminiclostridium papyrosolvens DSM 2782</name>
    <dbReference type="NCBI Taxonomy" id="588581"/>
    <lineage>
        <taxon>Bacteria</taxon>
        <taxon>Bacillati</taxon>
        <taxon>Bacillota</taxon>
        <taxon>Clostridia</taxon>
        <taxon>Eubacteriales</taxon>
        <taxon>Oscillospiraceae</taxon>
        <taxon>Ruminiclostridium</taxon>
    </lineage>
</organism>
<dbReference type="RefSeq" id="WP_004622632.1">
    <property type="nucleotide sequence ID" value="NZ_ACXX02000022.1"/>
</dbReference>
<reference evidence="9" key="2">
    <citation type="submission" date="2011-01" db="EMBL/GenBank/DDBJ databases">
        <title>The Non-contiguous Finished genome of Clostridium papyrosolvens.</title>
        <authorList>
            <person name="Lucas S."/>
            <person name="Copeland A."/>
            <person name="Lapidus A."/>
            <person name="Cheng J.-F."/>
            <person name="Goodwin L."/>
            <person name="Pitluck S."/>
            <person name="Misra M."/>
            <person name="Chertkov O."/>
            <person name="Detter J.C."/>
            <person name="Han C."/>
            <person name="Tapia R."/>
            <person name="Land M."/>
            <person name="Hauser L."/>
            <person name="Kyrpides N."/>
            <person name="Ivanova N."/>
            <person name="Pagani I."/>
            <person name="Mouttaki H."/>
            <person name="He Z."/>
            <person name="Zhou J."/>
            <person name="Hemme C.L."/>
            <person name="Woyke T."/>
        </authorList>
    </citation>
    <scope>NUCLEOTIDE SEQUENCE [LARGE SCALE GENOMIC DNA]</scope>
    <source>
        <strain evidence="9">DSM 2782</strain>
    </source>
</reference>
<dbReference type="AlphaFoldDB" id="F1TIS6"/>
<feature type="transmembrane region" description="Helical" evidence="8">
    <location>
        <begin position="79"/>
        <end position="99"/>
    </location>
</feature>
<dbReference type="GO" id="GO:0016020">
    <property type="term" value="C:membrane"/>
    <property type="evidence" value="ECO:0007669"/>
    <property type="project" value="InterPro"/>
</dbReference>
<evidence type="ECO:0000256" key="3">
    <source>
        <dbReference type="ARBA" id="ARBA00022670"/>
    </source>
</evidence>
<dbReference type="GO" id="GO:0006508">
    <property type="term" value="P:proteolysis"/>
    <property type="evidence" value="ECO:0007669"/>
    <property type="project" value="UniProtKB-KW"/>
</dbReference>
<comment type="caution">
    <text evidence="9">The sequence shown here is derived from an EMBL/GenBank/DDBJ whole genome shotgun (WGS) entry which is preliminary data.</text>
</comment>
<dbReference type="SMART" id="SM00793">
    <property type="entry name" value="AgrB"/>
    <property type="match status" value="1"/>
</dbReference>
<dbReference type="InterPro" id="IPR006741">
    <property type="entry name" value="AgrB"/>
</dbReference>
<dbReference type="eggNOG" id="COG4512">
    <property type="taxonomic scope" value="Bacteria"/>
</dbReference>
<evidence type="ECO:0000313" key="10">
    <source>
        <dbReference type="Proteomes" id="UP000003860"/>
    </source>
</evidence>
<keyword evidence="10" id="KW-1185">Reference proteome</keyword>
<dbReference type="Pfam" id="PF04647">
    <property type="entry name" value="AgrB"/>
    <property type="match status" value="1"/>
</dbReference>
<dbReference type="Proteomes" id="UP000003860">
    <property type="component" value="Unassembled WGS sequence"/>
</dbReference>
<keyword evidence="6 8" id="KW-1133">Transmembrane helix</keyword>
<sequence length="194" mass="21307">MLEDITKKITKEIVLNIPGISEEKAEQIDYGLYMAFADGLKLLAVLITALLLGQLKYAAVAVIVFSLNKSYLGGVHAKTQIGCVITHFSFIFGTVYMAQILSIKFLNIGLFAIAGVLTFLYAPADLTSKPIVTEKRKRELRIKGSILLVVCFVITLIVPNIYSNIISVITLISTVNITPIVYRLTKNKRGGIIT</sequence>
<dbReference type="STRING" id="588581.Cpap_0110"/>
<keyword evidence="2" id="KW-0673">Quorum sensing</keyword>
<evidence type="ECO:0000256" key="6">
    <source>
        <dbReference type="ARBA" id="ARBA00022989"/>
    </source>
</evidence>
<dbReference type="EMBL" id="ACXX02000022">
    <property type="protein sequence ID" value="EGD45714.1"/>
    <property type="molecule type" value="Genomic_DNA"/>
</dbReference>
<dbReference type="GO" id="GO:0009372">
    <property type="term" value="P:quorum sensing"/>
    <property type="evidence" value="ECO:0007669"/>
    <property type="project" value="UniProtKB-KW"/>
</dbReference>
<keyword evidence="1" id="KW-1003">Cell membrane</keyword>
<name>F1TIS6_9FIRM</name>
<accession>F1TIS6</accession>
<gene>
    <name evidence="9" type="ORF">Cpap_0110</name>
</gene>
<feature type="transmembrane region" description="Helical" evidence="8">
    <location>
        <begin position="42"/>
        <end position="67"/>
    </location>
</feature>
<keyword evidence="3" id="KW-0645">Protease</keyword>
<feature type="transmembrane region" description="Helical" evidence="8">
    <location>
        <begin position="145"/>
        <end position="162"/>
    </location>
</feature>
<evidence type="ECO:0000256" key="2">
    <source>
        <dbReference type="ARBA" id="ARBA00022654"/>
    </source>
</evidence>
<evidence type="ECO:0000256" key="1">
    <source>
        <dbReference type="ARBA" id="ARBA00022475"/>
    </source>
</evidence>